<keyword evidence="2" id="KW-1185">Reference proteome</keyword>
<protein>
    <submittedName>
        <fullName evidence="1">Uncharacterized protein</fullName>
    </submittedName>
</protein>
<comment type="caution">
    <text evidence="1">The sequence shown here is derived from an EMBL/GenBank/DDBJ whole genome shotgun (WGS) entry which is preliminary data.</text>
</comment>
<sequence>MPSHIKNSVRMLPPFYSDYTTFWEAFGRATFGLNDPIRLSVFRDRLKDSFPQPVPLPDTSADDRTVEDYEAFSWNVGRSVGDLISGLCDSAQRFDPQMCYQYFPAGIRIKEWRSALATTMVNSIPPAIAVLLYKNTHISVEDDSEFVDGPNSKQAPENALTQRMLELIGTMQVAAADFEPPSSAKEERSHCICYCSSNDSEHSYVYTSGGICSSSTRENLLPVSLCLSVNAMVTEWDLT</sequence>
<name>A0A2P4X9J8_9STRA</name>
<dbReference type="Proteomes" id="UP000237271">
    <property type="component" value="Unassembled WGS sequence"/>
</dbReference>
<evidence type="ECO:0000313" key="1">
    <source>
        <dbReference type="EMBL" id="POM62232.1"/>
    </source>
</evidence>
<dbReference type="EMBL" id="NCKW01015625">
    <property type="protein sequence ID" value="POM62232.1"/>
    <property type="molecule type" value="Genomic_DNA"/>
</dbReference>
<gene>
    <name evidence="1" type="ORF">PHPALM_28639</name>
</gene>
<reference evidence="1 2" key="1">
    <citation type="journal article" date="2017" name="Genome Biol. Evol.">
        <title>Phytophthora megakarya and P. palmivora, closely related causal agents of cacao black pod rot, underwent increases in genome sizes and gene numbers by different mechanisms.</title>
        <authorList>
            <person name="Ali S.S."/>
            <person name="Shao J."/>
            <person name="Lary D.J."/>
            <person name="Kronmiller B."/>
            <person name="Shen D."/>
            <person name="Strem M.D."/>
            <person name="Amoako-Attah I."/>
            <person name="Akrofi A.Y."/>
            <person name="Begoude B.A."/>
            <person name="Ten Hoopen G.M."/>
            <person name="Coulibaly K."/>
            <person name="Kebe B.I."/>
            <person name="Melnick R.L."/>
            <person name="Guiltinan M.J."/>
            <person name="Tyler B.M."/>
            <person name="Meinhardt L.W."/>
            <person name="Bailey B.A."/>
        </authorList>
    </citation>
    <scope>NUCLEOTIDE SEQUENCE [LARGE SCALE GENOMIC DNA]</scope>
    <source>
        <strain evidence="2">sbr112.9</strain>
    </source>
</reference>
<dbReference type="AlphaFoldDB" id="A0A2P4X9J8"/>
<proteinExistence type="predicted"/>
<organism evidence="1 2">
    <name type="scientific">Phytophthora palmivora</name>
    <dbReference type="NCBI Taxonomy" id="4796"/>
    <lineage>
        <taxon>Eukaryota</taxon>
        <taxon>Sar</taxon>
        <taxon>Stramenopiles</taxon>
        <taxon>Oomycota</taxon>
        <taxon>Peronosporomycetes</taxon>
        <taxon>Peronosporales</taxon>
        <taxon>Peronosporaceae</taxon>
        <taxon>Phytophthora</taxon>
    </lineage>
</organism>
<accession>A0A2P4X9J8</accession>
<evidence type="ECO:0000313" key="2">
    <source>
        <dbReference type="Proteomes" id="UP000237271"/>
    </source>
</evidence>